<evidence type="ECO:0000313" key="2">
    <source>
        <dbReference type="Proteomes" id="UP000276776"/>
    </source>
</evidence>
<dbReference type="AlphaFoldDB" id="A0A0N5DC20"/>
<sequence length="119" mass="13046">MNDIRKQQTSLFLSGSSSAQLHGIYGGQSDQVNTREDKGMNSFLITTDRNIPVIRNDRKTVKGIQVINKISENVMTLIGKPMPIANSEAYSTTPTEEGNISKSGGLNLMLLLSVTKFSR</sequence>
<proteinExistence type="predicted"/>
<evidence type="ECO:0000313" key="3">
    <source>
        <dbReference type="WBParaSite" id="TCLT_0001073901-mRNA-1"/>
    </source>
</evidence>
<evidence type="ECO:0000313" key="1">
    <source>
        <dbReference type="EMBL" id="VDN08435.1"/>
    </source>
</evidence>
<dbReference type="EMBL" id="UYYF01005299">
    <property type="protein sequence ID" value="VDN08435.1"/>
    <property type="molecule type" value="Genomic_DNA"/>
</dbReference>
<accession>A0A0N5DC20</accession>
<reference evidence="3" key="1">
    <citation type="submission" date="2017-02" db="UniProtKB">
        <authorList>
            <consortium name="WormBaseParasite"/>
        </authorList>
    </citation>
    <scope>IDENTIFICATION</scope>
</reference>
<dbReference type="Proteomes" id="UP000276776">
    <property type="component" value="Unassembled WGS sequence"/>
</dbReference>
<gene>
    <name evidence="1" type="ORF">TCLT_LOCUS10721</name>
</gene>
<reference evidence="1 2" key="2">
    <citation type="submission" date="2018-11" db="EMBL/GenBank/DDBJ databases">
        <authorList>
            <consortium name="Pathogen Informatics"/>
        </authorList>
    </citation>
    <scope>NUCLEOTIDE SEQUENCE [LARGE SCALE GENOMIC DNA]</scope>
</reference>
<name>A0A0N5DC20_THECL</name>
<keyword evidence="2" id="KW-1185">Reference proteome</keyword>
<protein>
    <submittedName>
        <fullName evidence="3">Plug domain-containing protein</fullName>
    </submittedName>
</protein>
<dbReference type="WBParaSite" id="TCLT_0001073901-mRNA-1">
    <property type="protein sequence ID" value="TCLT_0001073901-mRNA-1"/>
    <property type="gene ID" value="TCLT_0001073901"/>
</dbReference>
<organism evidence="3">
    <name type="scientific">Thelazia callipaeda</name>
    <name type="common">Oriental eyeworm</name>
    <name type="synonym">Parasitic nematode</name>
    <dbReference type="NCBI Taxonomy" id="103827"/>
    <lineage>
        <taxon>Eukaryota</taxon>
        <taxon>Metazoa</taxon>
        <taxon>Ecdysozoa</taxon>
        <taxon>Nematoda</taxon>
        <taxon>Chromadorea</taxon>
        <taxon>Rhabditida</taxon>
        <taxon>Spirurina</taxon>
        <taxon>Spiruromorpha</taxon>
        <taxon>Thelazioidea</taxon>
        <taxon>Thelaziidae</taxon>
        <taxon>Thelazia</taxon>
    </lineage>
</organism>